<dbReference type="PANTHER" id="PTHR30308">
    <property type="entry name" value="TMRNA-BINDING COMPONENT OF TRANS-TRANSLATION TAGGING COMPLEX"/>
    <property type="match status" value="1"/>
</dbReference>
<dbReference type="GO" id="GO:0070930">
    <property type="term" value="P:trans-translation-dependent protein tagging"/>
    <property type="evidence" value="ECO:0007669"/>
    <property type="project" value="TreeGrafter"/>
</dbReference>
<name>A0A194AMX0_9BACT</name>
<dbReference type="AlphaFoldDB" id="A0A194AMX0"/>
<dbReference type="GO" id="GO:0003723">
    <property type="term" value="F:RNA binding"/>
    <property type="evidence" value="ECO:0007669"/>
    <property type="project" value="UniProtKB-UniRule"/>
</dbReference>
<evidence type="ECO:0000256" key="2">
    <source>
        <dbReference type="ARBA" id="ARBA00022884"/>
    </source>
</evidence>
<dbReference type="EMBL" id="BDFE01000022">
    <property type="protein sequence ID" value="GAU09959.1"/>
    <property type="molecule type" value="Genomic_DNA"/>
</dbReference>
<evidence type="ECO:0000256" key="3">
    <source>
        <dbReference type="HAMAP-Rule" id="MF_00023"/>
    </source>
</evidence>
<dbReference type="Gene3D" id="2.40.280.10">
    <property type="match status" value="1"/>
</dbReference>
<accession>A0A194AMX0</accession>
<comment type="function">
    <text evidence="3">Required for rescue of stalled ribosomes mediated by trans-translation. Binds to transfer-messenger RNA (tmRNA), required for stable association of tmRNA with ribosomes. tmRNA and SmpB together mimic tRNA shape, replacing the anticodon stem-loop with SmpB. tmRNA is encoded by the ssrA gene; the 2 termini fold to resemble tRNA(Ala) and it encodes a 'tag peptide', a short internal open reading frame. During trans-translation Ala-aminoacylated tmRNA acts like a tRNA, entering the A-site of stalled ribosomes, displacing the stalled mRNA. The ribosome then switches to translate the ORF on the tmRNA; the nascent peptide is terminated with the 'tag peptide' encoded by the tmRNA and targeted for degradation. The ribosome is freed to recommence translation, which seems to be the essential function of trans-translation.</text>
</comment>
<dbReference type="OrthoDB" id="9805462at2"/>
<organism evidence="4 5">
    <name type="scientific">Desulfoplanes formicivorans</name>
    <dbReference type="NCBI Taxonomy" id="1592317"/>
    <lineage>
        <taxon>Bacteria</taxon>
        <taxon>Pseudomonadati</taxon>
        <taxon>Thermodesulfobacteriota</taxon>
        <taxon>Desulfovibrionia</taxon>
        <taxon>Desulfovibrionales</taxon>
        <taxon>Desulfoplanaceae</taxon>
        <taxon>Desulfoplanes</taxon>
    </lineage>
</organism>
<dbReference type="RefSeq" id="WP_069860217.1">
    <property type="nucleotide sequence ID" value="NZ_BDFE01000022.1"/>
</dbReference>
<proteinExistence type="inferred from homology"/>
<dbReference type="NCBIfam" id="TIGR00086">
    <property type="entry name" value="smpB"/>
    <property type="match status" value="1"/>
</dbReference>
<comment type="similarity">
    <text evidence="3">Belongs to the SmpB family.</text>
</comment>
<reference evidence="5" key="1">
    <citation type="submission" date="2016-06" db="EMBL/GenBank/DDBJ databases">
        <title>Draft genome sequence of Desulfoplanes formicivorans strain Pf12B.</title>
        <authorList>
            <person name="Watanabe M."/>
            <person name="Kojima H."/>
            <person name="Fukui M."/>
        </authorList>
    </citation>
    <scope>NUCLEOTIDE SEQUENCE [LARGE SCALE GENOMIC DNA]</scope>
    <source>
        <strain evidence="5">Pf12B</strain>
    </source>
</reference>
<dbReference type="Proteomes" id="UP000095200">
    <property type="component" value="Unassembled WGS sequence"/>
</dbReference>
<protein>
    <recommendedName>
        <fullName evidence="3">SsrA-binding protein</fullName>
    </recommendedName>
    <alternativeName>
        <fullName evidence="3">Small protein B</fullName>
    </alternativeName>
</protein>
<evidence type="ECO:0000256" key="1">
    <source>
        <dbReference type="ARBA" id="ARBA00022490"/>
    </source>
</evidence>
<dbReference type="InterPro" id="IPR000037">
    <property type="entry name" value="SsrA-bd_prot"/>
</dbReference>
<gene>
    <name evidence="3" type="primary">smpB</name>
    <name evidence="4" type="ORF">DPF_2695</name>
</gene>
<evidence type="ECO:0000313" key="4">
    <source>
        <dbReference type="EMBL" id="GAU09959.1"/>
    </source>
</evidence>
<dbReference type="STRING" id="1592317.DPF_2695"/>
<dbReference type="GO" id="GO:0003677">
    <property type="term" value="F:DNA binding"/>
    <property type="evidence" value="ECO:0007669"/>
    <property type="project" value="UniProtKB-KW"/>
</dbReference>
<keyword evidence="2 3" id="KW-0694">RNA-binding</keyword>
<dbReference type="Pfam" id="PF01668">
    <property type="entry name" value="SmpB"/>
    <property type="match status" value="1"/>
</dbReference>
<keyword evidence="4" id="KW-0238">DNA-binding</keyword>
<comment type="subcellular location">
    <subcellularLocation>
        <location evidence="3">Cytoplasm</location>
    </subcellularLocation>
    <text evidence="3">The tmRNA-SmpB complex associates with stalled 70S ribosomes.</text>
</comment>
<dbReference type="GO" id="GO:0005829">
    <property type="term" value="C:cytosol"/>
    <property type="evidence" value="ECO:0007669"/>
    <property type="project" value="TreeGrafter"/>
</dbReference>
<dbReference type="NCBIfam" id="NF003843">
    <property type="entry name" value="PRK05422.1"/>
    <property type="match status" value="1"/>
</dbReference>
<keyword evidence="5" id="KW-1185">Reference proteome</keyword>
<dbReference type="PROSITE" id="PS01317">
    <property type="entry name" value="SSRP"/>
    <property type="match status" value="1"/>
</dbReference>
<dbReference type="PANTHER" id="PTHR30308:SF2">
    <property type="entry name" value="SSRA-BINDING PROTEIN"/>
    <property type="match status" value="1"/>
</dbReference>
<evidence type="ECO:0000313" key="5">
    <source>
        <dbReference type="Proteomes" id="UP000095200"/>
    </source>
</evidence>
<dbReference type="SUPFAM" id="SSF74982">
    <property type="entry name" value="Small protein B (SmpB)"/>
    <property type="match status" value="1"/>
</dbReference>
<comment type="caution">
    <text evidence="4">The sequence shown here is derived from an EMBL/GenBank/DDBJ whole genome shotgun (WGS) entry which is preliminary data.</text>
</comment>
<dbReference type="InterPro" id="IPR023620">
    <property type="entry name" value="SmpB"/>
</dbReference>
<dbReference type="GO" id="GO:0070929">
    <property type="term" value="P:trans-translation"/>
    <property type="evidence" value="ECO:0007669"/>
    <property type="project" value="UniProtKB-UniRule"/>
</dbReference>
<dbReference type="InterPro" id="IPR020081">
    <property type="entry name" value="SsrA-bd_prot_CS"/>
</dbReference>
<sequence>MTKQSGKIKIIGQNRKARHLYELVEFVEAGMVLTGSEVKSLREGRISFMDGYVQFEHGEAFLVGVHIAEYENAGYAQHRPDRPRKLLLHKREIEGLMKKVEQKGLTVVPTKIYFKNGRIKLELALGRGKKLHDRRQDLKERAVKRDTARELASRG</sequence>
<dbReference type="CDD" id="cd09294">
    <property type="entry name" value="SmpB"/>
    <property type="match status" value="1"/>
</dbReference>
<keyword evidence="1 3" id="KW-0963">Cytoplasm</keyword>
<dbReference type="HAMAP" id="MF_00023">
    <property type="entry name" value="SmpB"/>
    <property type="match status" value="1"/>
</dbReference>